<evidence type="ECO:0000313" key="3">
    <source>
        <dbReference type="Proteomes" id="UP000095210"/>
    </source>
</evidence>
<keyword evidence="1" id="KW-0472">Membrane</keyword>
<evidence type="ECO:0000313" key="2">
    <source>
        <dbReference type="EMBL" id="AOS64886.1"/>
    </source>
</evidence>
<dbReference type="EMBL" id="CP014859">
    <property type="protein sequence ID" value="AOS64886.1"/>
    <property type="molecule type" value="Genomic_DNA"/>
</dbReference>
<dbReference type="AlphaFoldDB" id="A0AAC9HTK8"/>
<sequence length="61" mass="6001">MTTTQAGLITGLALGLAGSLGGFSAFVICLVVGVIGLGVGRALEGELDLTGLLGRDRGADR</sequence>
<feature type="transmembrane region" description="Helical" evidence="1">
    <location>
        <begin position="12"/>
        <end position="39"/>
    </location>
</feature>
<keyword evidence="1" id="KW-0812">Transmembrane</keyword>
<keyword evidence="1" id="KW-1133">Transmembrane helix</keyword>
<organism evidence="2 3">
    <name type="scientific">Actinoalloteichus hymeniacidonis</name>
    <dbReference type="NCBI Taxonomy" id="340345"/>
    <lineage>
        <taxon>Bacteria</taxon>
        <taxon>Bacillati</taxon>
        <taxon>Actinomycetota</taxon>
        <taxon>Actinomycetes</taxon>
        <taxon>Pseudonocardiales</taxon>
        <taxon>Pseudonocardiaceae</taxon>
        <taxon>Actinoalloteichus</taxon>
    </lineage>
</organism>
<dbReference type="RefSeq" id="WP_069851231.1">
    <property type="nucleotide sequence ID" value="NZ_CP014859.1"/>
</dbReference>
<dbReference type="KEGG" id="ahm:TL08_20475"/>
<reference evidence="3" key="1">
    <citation type="submission" date="2016-03" db="EMBL/GenBank/DDBJ databases">
        <title>Complete genome sequence of the type strain Actinoalloteichus hymeniacidonis DSM 45092.</title>
        <authorList>
            <person name="Schaffert L."/>
            <person name="Albersmeier A."/>
            <person name="Winkler A."/>
            <person name="Kalinowski J."/>
            <person name="Zotchev S."/>
            <person name="Ruckert C."/>
        </authorList>
    </citation>
    <scope>NUCLEOTIDE SEQUENCE [LARGE SCALE GENOMIC DNA]</scope>
    <source>
        <strain evidence="3">HPA177(T) (DSM 45092(T))</strain>
    </source>
</reference>
<name>A0AAC9HTK8_9PSEU</name>
<evidence type="ECO:0000256" key="1">
    <source>
        <dbReference type="SAM" id="Phobius"/>
    </source>
</evidence>
<protein>
    <recommendedName>
        <fullName evidence="4">DUF2273 domain-containing protein</fullName>
    </recommendedName>
</protein>
<accession>A0AAC9HTK8</accession>
<keyword evidence="3" id="KW-1185">Reference proteome</keyword>
<proteinExistence type="predicted"/>
<gene>
    <name evidence="2" type="ORF">TL08_20475</name>
</gene>
<evidence type="ECO:0008006" key="4">
    <source>
        <dbReference type="Google" id="ProtNLM"/>
    </source>
</evidence>
<dbReference type="Proteomes" id="UP000095210">
    <property type="component" value="Chromosome"/>
</dbReference>